<dbReference type="InterPro" id="IPR026082">
    <property type="entry name" value="ABCA"/>
</dbReference>
<evidence type="ECO:0000259" key="3">
    <source>
        <dbReference type="Pfam" id="PF23321"/>
    </source>
</evidence>
<dbReference type="GO" id="GO:0005319">
    <property type="term" value="F:lipid transporter activity"/>
    <property type="evidence" value="ECO:0007669"/>
    <property type="project" value="TreeGrafter"/>
</dbReference>
<organism evidence="4 5">
    <name type="scientific">Schistosoma margrebowiei</name>
    <dbReference type="NCBI Taxonomy" id="48269"/>
    <lineage>
        <taxon>Eukaryota</taxon>
        <taxon>Metazoa</taxon>
        <taxon>Spiralia</taxon>
        <taxon>Lophotrochozoa</taxon>
        <taxon>Platyhelminthes</taxon>
        <taxon>Trematoda</taxon>
        <taxon>Digenea</taxon>
        <taxon>Strigeidida</taxon>
        <taxon>Schistosomatoidea</taxon>
        <taxon>Schistosomatidae</taxon>
        <taxon>Schistosoma</taxon>
    </lineage>
</organism>
<protein>
    <recommendedName>
        <fullName evidence="3">ABCA1-4-like C-terminal R2 regulatory domain-containing protein</fullName>
    </recommendedName>
</protein>
<evidence type="ECO:0000313" key="4">
    <source>
        <dbReference type="EMBL" id="VDO85852.1"/>
    </source>
</evidence>
<dbReference type="GO" id="GO:0016020">
    <property type="term" value="C:membrane"/>
    <property type="evidence" value="ECO:0007669"/>
    <property type="project" value="InterPro"/>
</dbReference>
<dbReference type="STRING" id="48269.A0A183LZV5"/>
<dbReference type="EMBL" id="UZAI01004365">
    <property type="protein sequence ID" value="VDO85852.1"/>
    <property type="molecule type" value="Genomic_DNA"/>
</dbReference>
<evidence type="ECO:0000256" key="1">
    <source>
        <dbReference type="ARBA" id="ARBA00022448"/>
    </source>
</evidence>
<dbReference type="GO" id="GO:0140359">
    <property type="term" value="F:ABC-type transporter activity"/>
    <property type="evidence" value="ECO:0007669"/>
    <property type="project" value="InterPro"/>
</dbReference>
<proteinExistence type="predicted"/>
<keyword evidence="5" id="KW-1185">Reference proteome</keyword>
<dbReference type="PANTHER" id="PTHR19229">
    <property type="entry name" value="ATP-BINDING CASSETTE TRANSPORTER SUBFAMILY A ABCA"/>
    <property type="match status" value="1"/>
</dbReference>
<accession>A0A183LZV5</accession>
<evidence type="ECO:0000313" key="5">
    <source>
        <dbReference type="Proteomes" id="UP000277204"/>
    </source>
</evidence>
<dbReference type="AlphaFoldDB" id="A0A183LZV5"/>
<sequence length="168" mass="18985">MTSTSKRPNMEECEALCSRVSIVVNGRMKCLGTCQHLKARFGHGYSLNIQVMIPMVNHHLSSLNAEPTVSSTSSSRVPHQLSLINAVNNVDSFIKREFPDARLVDRHQGVLQYHLPTDGRNQIRLSHIFHLMESNKTRLGLLNYSINQTTLEQIFIDLIKLQEGPANH</sequence>
<dbReference type="Proteomes" id="UP000277204">
    <property type="component" value="Unassembled WGS sequence"/>
</dbReference>
<evidence type="ECO:0000256" key="2">
    <source>
        <dbReference type="ARBA" id="ARBA00022737"/>
    </source>
</evidence>
<gene>
    <name evidence="4" type="ORF">SMRZ_LOCUS9330</name>
</gene>
<dbReference type="InterPro" id="IPR056264">
    <property type="entry name" value="R2_ABCA1-4-like"/>
</dbReference>
<name>A0A183LZV5_9TREM</name>
<dbReference type="Pfam" id="PF23321">
    <property type="entry name" value="R1_ABCA1"/>
    <property type="match status" value="1"/>
</dbReference>
<dbReference type="PANTHER" id="PTHR19229:SF36">
    <property type="entry name" value="ATP-BINDING CASSETTE SUB-FAMILY A MEMBER 2"/>
    <property type="match status" value="1"/>
</dbReference>
<keyword evidence="2" id="KW-0677">Repeat</keyword>
<keyword evidence="1" id="KW-0813">Transport</keyword>
<reference evidence="4 5" key="1">
    <citation type="submission" date="2018-11" db="EMBL/GenBank/DDBJ databases">
        <authorList>
            <consortium name="Pathogen Informatics"/>
        </authorList>
    </citation>
    <scope>NUCLEOTIDE SEQUENCE [LARGE SCALE GENOMIC DNA]</scope>
    <source>
        <strain evidence="4 5">Zambia</strain>
    </source>
</reference>
<feature type="domain" description="ABCA1-4-like C-terminal R2 regulatory" evidence="3">
    <location>
        <begin position="86"/>
        <end position="148"/>
    </location>
</feature>